<organism evidence="2 3">
    <name type="scientific">Candidatus Limenecus avicola</name>
    <dbReference type="NCBI Taxonomy" id="2840847"/>
    <lineage>
        <taxon>Bacteria</taxon>
        <taxon>Bacillati</taxon>
        <taxon>Bacillota</taxon>
        <taxon>Clostridia</taxon>
        <taxon>Eubacteriales</taxon>
        <taxon>Clostridiaceae</taxon>
        <taxon>Clostridiaceae incertae sedis</taxon>
        <taxon>Candidatus Limenecus</taxon>
    </lineage>
</organism>
<gene>
    <name evidence="2" type="ORF">IAD26_09715</name>
</gene>
<dbReference type="SUPFAM" id="SSF55620">
    <property type="entry name" value="Tetrahydrobiopterin biosynthesis enzymes-like"/>
    <property type="match status" value="1"/>
</dbReference>
<comment type="caution">
    <text evidence="2">The sequence shown here is derived from an EMBL/GenBank/DDBJ whole genome shotgun (WGS) entry which is preliminary data.</text>
</comment>
<evidence type="ECO:0000313" key="3">
    <source>
        <dbReference type="Proteomes" id="UP000886748"/>
    </source>
</evidence>
<reference evidence="2" key="1">
    <citation type="submission" date="2020-10" db="EMBL/GenBank/DDBJ databases">
        <authorList>
            <person name="Gilroy R."/>
        </authorList>
    </citation>
    <scope>NUCLEOTIDE SEQUENCE</scope>
    <source>
        <strain evidence="2">CHK154-7741</strain>
    </source>
</reference>
<dbReference type="AlphaFoldDB" id="A0A9D1N1K6"/>
<dbReference type="Gene3D" id="3.30.1130.10">
    <property type="match status" value="2"/>
</dbReference>
<evidence type="ECO:0000313" key="2">
    <source>
        <dbReference type="EMBL" id="HIU93390.1"/>
    </source>
</evidence>
<dbReference type="EMBL" id="DVOD01000071">
    <property type="protein sequence ID" value="HIU93390.1"/>
    <property type="molecule type" value="Genomic_DNA"/>
</dbReference>
<dbReference type="GO" id="GO:0008616">
    <property type="term" value="P:tRNA queuosine(34) biosynthetic process"/>
    <property type="evidence" value="ECO:0007669"/>
    <property type="project" value="InterPro"/>
</dbReference>
<dbReference type="Pfam" id="PF14489">
    <property type="entry name" value="QueF"/>
    <property type="match status" value="1"/>
</dbReference>
<dbReference type="InterPro" id="IPR043133">
    <property type="entry name" value="GTP-CH-I_C/QueF"/>
</dbReference>
<reference evidence="2" key="2">
    <citation type="journal article" date="2021" name="PeerJ">
        <title>Extensive microbial diversity within the chicken gut microbiome revealed by metagenomics and culture.</title>
        <authorList>
            <person name="Gilroy R."/>
            <person name="Ravi A."/>
            <person name="Getino M."/>
            <person name="Pursley I."/>
            <person name="Horton D.L."/>
            <person name="Alikhan N.F."/>
            <person name="Baker D."/>
            <person name="Gharbi K."/>
            <person name="Hall N."/>
            <person name="Watson M."/>
            <person name="Adriaenssens E.M."/>
            <person name="Foster-Nyarko E."/>
            <person name="Jarju S."/>
            <person name="Secka A."/>
            <person name="Antonio M."/>
            <person name="Oren A."/>
            <person name="Chaudhuri R.R."/>
            <person name="La Ragione R."/>
            <person name="Hildebrand F."/>
            <person name="Pallen M.J."/>
        </authorList>
    </citation>
    <scope>NUCLEOTIDE SEQUENCE</scope>
    <source>
        <strain evidence="2">CHK154-7741</strain>
    </source>
</reference>
<name>A0A9D1N1K6_9CLOT</name>
<proteinExistence type="predicted"/>
<protein>
    <submittedName>
        <fullName evidence="2">NADPH-dependent 7-cyano-7-deazaguanine reductase QueF</fullName>
    </submittedName>
</protein>
<dbReference type="Proteomes" id="UP000886748">
    <property type="component" value="Unassembled WGS sequence"/>
</dbReference>
<dbReference type="Pfam" id="PF14819">
    <property type="entry name" value="QueF_N"/>
    <property type="match status" value="1"/>
</dbReference>
<dbReference type="InterPro" id="IPR029139">
    <property type="entry name" value="QueF_N"/>
</dbReference>
<sequence>MPNKTEKIAATHLGKKSTGSLSYDPSLLVPIPRNENREQYKIDNDNLPFLGVDVWHAYEFSCLTSNGLPVTRVIKLKYNCDSEYLIESKSLKLYLNSFNMSCFGQTIDDCLEICKSIIEKDLSNALKTEVSINFLTDDTKRVQIFEEFENILNFVETNKLKIEKFKESPQLLEVELLSDEKEYYLTFDSLRSNCRVTHQPDFGDIFIYYKSNHHIKEDSLVKYLCSFRSEFHFHEECCEMIYKRLYDVLNISQNGDLFVCALYTRRGGIDICPVRWSKDCKNMAVPLIDTAQYARKSIKQ</sequence>
<feature type="domain" description="NADPH-dependent 7-cyano-7-deazaguanine reductase N-terminal" evidence="1">
    <location>
        <begin position="22"/>
        <end position="133"/>
    </location>
</feature>
<dbReference type="PANTHER" id="PTHR34354">
    <property type="entry name" value="NADPH-DEPENDENT 7-CYANO-7-DEAZAGUANINE REDUCTASE"/>
    <property type="match status" value="1"/>
</dbReference>
<dbReference type="InterPro" id="IPR050084">
    <property type="entry name" value="NADPH_dep_7-cyano-7-deazaG_red"/>
</dbReference>
<dbReference type="GO" id="GO:0033739">
    <property type="term" value="F:preQ1 synthase activity"/>
    <property type="evidence" value="ECO:0007669"/>
    <property type="project" value="InterPro"/>
</dbReference>
<dbReference type="InterPro" id="IPR029500">
    <property type="entry name" value="QueF"/>
</dbReference>
<dbReference type="PANTHER" id="PTHR34354:SF1">
    <property type="entry name" value="NADPH-DEPENDENT 7-CYANO-7-DEAZAGUANINE REDUCTASE"/>
    <property type="match status" value="1"/>
</dbReference>
<accession>A0A9D1N1K6</accession>
<evidence type="ECO:0000259" key="1">
    <source>
        <dbReference type="Pfam" id="PF14819"/>
    </source>
</evidence>